<sequence>MLRFPVLIFFLSCCAECRLLQQTSASSHSAPVVFSPRLAFTSLPSLSSSSPSFLAFIGKPVSPETFLRSSRSGPSPSPSVLGAKLTKIERKYLAAAGKLRTDRLKGSYFSPASLYPDKIGTVESPPVRPTDRIGRRGKQRSANWREKLGPPDESSVSIRGRQSKGRSTAWRERLGPPEGSSLPSEFYFKEQSGNFNRARTTAKMIKPLMTFEQKTNLKEPLLWVDLEMTGLNLNRDQIIEVAAILTNGDLTEMVEGPNEIIKAPDALLDNLDEWCEKTFTESGLKEQCRASKVTLKEAEDLMIDFLKKNDVHEKKVVLAGNSVHVDRQFLLQQMPNLMALLHYRIVDVSTVKELAKRWYPDVAPPQKKLSHRALDDIRESIEELRFWRSRIFS</sequence>
<evidence type="ECO:0000313" key="8">
    <source>
        <dbReference type="EMBL" id="CEM10895.1"/>
    </source>
</evidence>
<dbReference type="GO" id="GO:0000175">
    <property type="term" value="F:3'-5'-RNA exonuclease activity"/>
    <property type="evidence" value="ECO:0007669"/>
    <property type="project" value="InterPro"/>
</dbReference>
<evidence type="ECO:0000256" key="6">
    <source>
        <dbReference type="SAM" id="SignalP"/>
    </source>
</evidence>
<gene>
    <name evidence="8" type="ORF">Cvel_16348</name>
</gene>
<dbReference type="FunFam" id="3.30.420.10:FF:000003">
    <property type="entry name" value="Oligoribonuclease"/>
    <property type="match status" value="1"/>
</dbReference>
<feature type="signal peptide" evidence="6">
    <location>
        <begin position="1"/>
        <end position="17"/>
    </location>
</feature>
<evidence type="ECO:0000256" key="5">
    <source>
        <dbReference type="SAM" id="MobiDB-lite"/>
    </source>
</evidence>
<keyword evidence="4" id="KW-0269">Exonuclease</keyword>
<feature type="chain" id="PRO_5005188926" description="Exonuclease domain-containing protein" evidence="6">
    <location>
        <begin position="18"/>
        <end position="393"/>
    </location>
</feature>
<feature type="domain" description="Exonuclease" evidence="7">
    <location>
        <begin position="220"/>
        <end position="393"/>
    </location>
</feature>
<evidence type="ECO:0000259" key="7">
    <source>
        <dbReference type="SMART" id="SM00479"/>
    </source>
</evidence>
<dbReference type="Pfam" id="PF00929">
    <property type="entry name" value="RNase_T"/>
    <property type="match status" value="1"/>
</dbReference>
<name>A0A0G4FDI9_9ALVE</name>
<dbReference type="InterPro" id="IPR036397">
    <property type="entry name" value="RNaseH_sf"/>
</dbReference>
<dbReference type="GO" id="GO:0003676">
    <property type="term" value="F:nucleic acid binding"/>
    <property type="evidence" value="ECO:0007669"/>
    <property type="project" value="InterPro"/>
</dbReference>
<keyword evidence="2" id="KW-0540">Nuclease</keyword>
<keyword evidence="3" id="KW-0378">Hydrolase</keyword>
<dbReference type="Gene3D" id="3.30.420.10">
    <property type="entry name" value="Ribonuclease H-like superfamily/Ribonuclease H"/>
    <property type="match status" value="1"/>
</dbReference>
<dbReference type="SUPFAM" id="SSF53098">
    <property type="entry name" value="Ribonuclease H-like"/>
    <property type="match status" value="1"/>
</dbReference>
<dbReference type="InterPro" id="IPR022894">
    <property type="entry name" value="Oligoribonuclease"/>
</dbReference>
<reference evidence="8" key="1">
    <citation type="submission" date="2014-11" db="EMBL/GenBank/DDBJ databases">
        <authorList>
            <person name="Otto D Thomas"/>
            <person name="Naeem Raeece"/>
        </authorList>
    </citation>
    <scope>NUCLEOTIDE SEQUENCE</scope>
</reference>
<dbReference type="CDD" id="cd06135">
    <property type="entry name" value="Orn"/>
    <property type="match status" value="1"/>
</dbReference>
<evidence type="ECO:0000256" key="4">
    <source>
        <dbReference type="ARBA" id="ARBA00022839"/>
    </source>
</evidence>
<protein>
    <recommendedName>
        <fullName evidence="7">Exonuclease domain-containing protein</fullName>
    </recommendedName>
</protein>
<evidence type="ECO:0000256" key="1">
    <source>
        <dbReference type="ARBA" id="ARBA00009921"/>
    </source>
</evidence>
<feature type="region of interest" description="Disordered" evidence="5">
    <location>
        <begin position="120"/>
        <end position="185"/>
    </location>
</feature>
<dbReference type="InterPro" id="IPR013520">
    <property type="entry name" value="Ribonucl_H"/>
</dbReference>
<dbReference type="InterPro" id="IPR012337">
    <property type="entry name" value="RNaseH-like_sf"/>
</dbReference>
<dbReference type="SMART" id="SM00479">
    <property type="entry name" value="EXOIII"/>
    <property type="match status" value="1"/>
</dbReference>
<dbReference type="PANTHER" id="PTHR11046">
    <property type="entry name" value="OLIGORIBONUCLEASE, MITOCHONDRIAL"/>
    <property type="match status" value="1"/>
</dbReference>
<accession>A0A0G4FDI9</accession>
<comment type="similarity">
    <text evidence="1">Belongs to the oligoribonuclease family.</text>
</comment>
<dbReference type="EMBL" id="CDMZ01000281">
    <property type="protein sequence ID" value="CEM10895.1"/>
    <property type="molecule type" value="Genomic_DNA"/>
</dbReference>
<evidence type="ECO:0000256" key="2">
    <source>
        <dbReference type="ARBA" id="ARBA00022722"/>
    </source>
</evidence>
<dbReference type="NCBIfam" id="NF003765">
    <property type="entry name" value="PRK05359.1"/>
    <property type="match status" value="1"/>
</dbReference>
<dbReference type="AlphaFoldDB" id="A0A0G4FDI9"/>
<dbReference type="PANTHER" id="PTHR11046:SF0">
    <property type="entry name" value="OLIGORIBONUCLEASE, MITOCHONDRIAL"/>
    <property type="match status" value="1"/>
</dbReference>
<dbReference type="VEuPathDB" id="CryptoDB:Cvel_16348"/>
<dbReference type="GO" id="GO:0005739">
    <property type="term" value="C:mitochondrion"/>
    <property type="evidence" value="ECO:0007669"/>
    <property type="project" value="TreeGrafter"/>
</dbReference>
<keyword evidence="6" id="KW-0732">Signal</keyword>
<evidence type="ECO:0000256" key="3">
    <source>
        <dbReference type="ARBA" id="ARBA00022801"/>
    </source>
</evidence>
<organism evidence="8">
    <name type="scientific">Chromera velia CCMP2878</name>
    <dbReference type="NCBI Taxonomy" id="1169474"/>
    <lineage>
        <taxon>Eukaryota</taxon>
        <taxon>Sar</taxon>
        <taxon>Alveolata</taxon>
        <taxon>Colpodellida</taxon>
        <taxon>Chromeraceae</taxon>
        <taxon>Chromera</taxon>
    </lineage>
</organism>
<proteinExistence type="inferred from homology"/>